<accession>A0AAN7ZMA3</accession>
<dbReference type="Proteomes" id="UP001310594">
    <property type="component" value="Unassembled WGS sequence"/>
</dbReference>
<dbReference type="EMBL" id="JAVRQU010000014">
    <property type="protein sequence ID" value="KAK5695341.1"/>
    <property type="molecule type" value="Genomic_DNA"/>
</dbReference>
<dbReference type="CDD" id="cd00067">
    <property type="entry name" value="GAL4"/>
    <property type="match status" value="1"/>
</dbReference>
<organism evidence="4 5">
    <name type="scientific">Elasticomyces elasticus</name>
    <dbReference type="NCBI Taxonomy" id="574655"/>
    <lineage>
        <taxon>Eukaryota</taxon>
        <taxon>Fungi</taxon>
        <taxon>Dikarya</taxon>
        <taxon>Ascomycota</taxon>
        <taxon>Pezizomycotina</taxon>
        <taxon>Dothideomycetes</taxon>
        <taxon>Dothideomycetidae</taxon>
        <taxon>Mycosphaerellales</taxon>
        <taxon>Teratosphaeriaceae</taxon>
        <taxon>Elasticomyces</taxon>
    </lineage>
</organism>
<dbReference type="GO" id="GO:0008270">
    <property type="term" value="F:zinc ion binding"/>
    <property type="evidence" value="ECO:0007669"/>
    <property type="project" value="InterPro"/>
</dbReference>
<name>A0AAN7ZMA3_9PEZI</name>
<dbReference type="PANTHER" id="PTHR47784">
    <property type="entry name" value="STEROL UPTAKE CONTROL PROTEIN 2"/>
    <property type="match status" value="1"/>
</dbReference>
<comment type="caution">
    <text evidence="4">The sequence shown here is derived from an EMBL/GenBank/DDBJ whole genome shotgun (WGS) entry which is preliminary data.</text>
</comment>
<dbReference type="GO" id="GO:0001228">
    <property type="term" value="F:DNA-binding transcription activator activity, RNA polymerase II-specific"/>
    <property type="evidence" value="ECO:0007669"/>
    <property type="project" value="TreeGrafter"/>
</dbReference>
<evidence type="ECO:0000313" key="4">
    <source>
        <dbReference type="EMBL" id="KAK5695341.1"/>
    </source>
</evidence>
<evidence type="ECO:0000259" key="3">
    <source>
        <dbReference type="PROSITE" id="PS50048"/>
    </source>
</evidence>
<evidence type="ECO:0000313" key="5">
    <source>
        <dbReference type="Proteomes" id="UP001310594"/>
    </source>
</evidence>
<dbReference type="PANTHER" id="PTHR47784:SF4">
    <property type="entry name" value="ZN(II)2CYS6 TRANSCRIPTION FACTOR (EUROFUNG)"/>
    <property type="match status" value="1"/>
</dbReference>
<dbReference type="InterPro" id="IPR053157">
    <property type="entry name" value="Sterol_Uptake_Regulator"/>
</dbReference>
<dbReference type="InterPro" id="IPR001138">
    <property type="entry name" value="Zn2Cys6_DnaBD"/>
</dbReference>
<dbReference type="PROSITE" id="PS00463">
    <property type="entry name" value="ZN2_CY6_FUNGAL_1"/>
    <property type="match status" value="1"/>
</dbReference>
<keyword evidence="1" id="KW-0539">Nucleus</keyword>
<dbReference type="Gene3D" id="4.10.240.10">
    <property type="entry name" value="Zn(2)-C6 fungal-type DNA-binding domain"/>
    <property type="match status" value="1"/>
</dbReference>
<proteinExistence type="predicted"/>
<dbReference type="SMART" id="SM00066">
    <property type="entry name" value="GAL4"/>
    <property type="match status" value="1"/>
</dbReference>
<dbReference type="PROSITE" id="PS50048">
    <property type="entry name" value="ZN2_CY6_FUNGAL_2"/>
    <property type="match status" value="1"/>
</dbReference>
<dbReference type="Pfam" id="PF00172">
    <property type="entry name" value="Zn_clus"/>
    <property type="match status" value="1"/>
</dbReference>
<evidence type="ECO:0000256" key="1">
    <source>
        <dbReference type="ARBA" id="ARBA00023242"/>
    </source>
</evidence>
<sequence>MGGEGRRMDSWRLRIRYRRRQHFFCSNDFDAKLIGGSVSNTPTAIGDFGNAMSDASSTKGRRRQAHRKSRNGCAHCKTMHRKCDEVHPTCGGCRQHGVTCSFTSPSKSCGHTECPLAIADLLLLHQWLKGDDGLSKDHNGQTKKRENDHQMDLAFAHPYLLHTILSLAALRLFHKEPHNTAYYAQASSHNLAALQYARPNITQSSREHSEPLFLFSAFTSLYAFAEPPLRMLSSGHLPAADVIGDLLVSFRMGRGILAITASNKDYLKEATNRNDELWPDETAEVMSTLEADFPQLLRLLELVGHHCKEEHKRGILEAVTRLFAIMSLLQRRSVTDSSMRLIQTWHMHADPALSTLWEARDPIGMVILAYYAVLVNLRSNVWFFARWPPLILDAVQTSLGSEWQEHLIWPRNEIAKKPVNPQEMDT</sequence>
<dbReference type="InterPro" id="IPR036864">
    <property type="entry name" value="Zn2-C6_fun-type_DNA-bd_sf"/>
</dbReference>
<dbReference type="AlphaFoldDB" id="A0AAN7ZMA3"/>
<feature type="region of interest" description="Disordered" evidence="2">
    <location>
        <begin position="49"/>
        <end position="68"/>
    </location>
</feature>
<dbReference type="SUPFAM" id="SSF57701">
    <property type="entry name" value="Zn2/Cys6 DNA-binding domain"/>
    <property type="match status" value="1"/>
</dbReference>
<evidence type="ECO:0000256" key="2">
    <source>
        <dbReference type="SAM" id="MobiDB-lite"/>
    </source>
</evidence>
<reference evidence="4" key="1">
    <citation type="submission" date="2023-08" db="EMBL/GenBank/DDBJ databases">
        <title>Black Yeasts Isolated from many extreme environments.</title>
        <authorList>
            <person name="Coleine C."/>
            <person name="Stajich J.E."/>
            <person name="Selbmann L."/>
        </authorList>
    </citation>
    <scope>NUCLEOTIDE SEQUENCE</scope>
    <source>
        <strain evidence="4">CCFEE 5810</strain>
    </source>
</reference>
<feature type="compositionally biased region" description="Basic residues" evidence="2">
    <location>
        <begin position="59"/>
        <end position="68"/>
    </location>
</feature>
<feature type="domain" description="Zn(2)-C6 fungal-type" evidence="3">
    <location>
        <begin position="72"/>
        <end position="102"/>
    </location>
</feature>
<protein>
    <recommendedName>
        <fullName evidence="3">Zn(2)-C6 fungal-type domain-containing protein</fullName>
    </recommendedName>
</protein>
<gene>
    <name evidence="4" type="ORF">LTR97_008847</name>
</gene>